<gene>
    <name evidence="8" type="ORF">CYPRO_0192</name>
</gene>
<keyword evidence="6 7" id="KW-0472">Membrane</keyword>
<dbReference type="Proteomes" id="UP000254808">
    <property type="component" value="Chromosome"/>
</dbReference>
<dbReference type="PANTHER" id="PTHR33452">
    <property type="entry name" value="OXIDOREDUCTASE CATD-RELATED"/>
    <property type="match status" value="1"/>
</dbReference>
<proteinExistence type="inferred from homology"/>
<feature type="transmembrane region" description="Helical" evidence="7">
    <location>
        <begin position="52"/>
        <end position="72"/>
    </location>
</feature>
<dbReference type="Pfam" id="PF07681">
    <property type="entry name" value="DoxX"/>
    <property type="match status" value="1"/>
</dbReference>
<evidence type="ECO:0000256" key="5">
    <source>
        <dbReference type="ARBA" id="ARBA00022989"/>
    </source>
</evidence>
<dbReference type="InterPro" id="IPR051907">
    <property type="entry name" value="DoxX-like_oxidoreductase"/>
</dbReference>
<comment type="similarity">
    <text evidence="2">Belongs to the DoxX family.</text>
</comment>
<keyword evidence="5 7" id="KW-1133">Transmembrane helix</keyword>
<dbReference type="EMBL" id="CP027806">
    <property type="protein sequence ID" value="AXI99479.1"/>
    <property type="molecule type" value="Genomic_DNA"/>
</dbReference>
<evidence type="ECO:0000313" key="9">
    <source>
        <dbReference type="Proteomes" id="UP000254808"/>
    </source>
</evidence>
<dbReference type="AlphaFoldDB" id="A0A345UG78"/>
<comment type="subcellular location">
    <subcellularLocation>
        <location evidence="1">Cell membrane</location>
        <topology evidence="1">Multi-pass membrane protein</topology>
    </subcellularLocation>
</comment>
<name>A0A345UG78_9BACT</name>
<keyword evidence="4 7" id="KW-0812">Transmembrane</keyword>
<keyword evidence="3" id="KW-1003">Cell membrane</keyword>
<dbReference type="OrthoDB" id="9813193at2"/>
<protein>
    <submittedName>
        <fullName evidence="8">Putative membrane protein YphA, DoxX/SURF4 family</fullName>
    </submittedName>
</protein>
<dbReference type="GO" id="GO:0005886">
    <property type="term" value="C:plasma membrane"/>
    <property type="evidence" value="ECO:0007669"/>
    <property type="project" value="UniProtKB-SubCell"/>
</dbReference>
<evidence type="ECO:0000256" key="3">
    <source>
        <dbReference type="ARBA" id="ARBA00022475"/>
    </source>
</evidence>
<evidence type="ECO:0000313" key="8">
    <source>
        <dbReference type="EMBL" id="AXI99479.1"/>
    </source>
</evidence>
<dbReference type="InterPro" id="IPR032808">
    <property type="entry name" value="DoxX"/>
</dbReference>
<evidence type="ECO:0000256" key="7">
    <source>
        <dbReference type="SAM" id="Phobius"/>
    </source>
</evidence>
<organism evidence="8 9">
    <name type="scientific">Cyclonatronum proteinivorum</name>
    <dbReference type="NCBI Taxonomy" id="1457365"/>
    <lineage>
        <taxon>Bacteria</taxon>
        <taxon>Pseudomonadati</taxon>
        <taxon>Balneolota</taxon>
        <taxon>Balneolia</taxon>
        <taxon>Balneolales</taxon>
        <taxon>Cyclonatronaceae</taxon>
        <taxon>Cyclonatronum</taxon>
    </lineage>
</organism>
<feature type="transmembrane region" description="Helical" evidence="7">
    <location>
        <begin position="126"/>
        <end position="145"/>
    </location>
</feature>
<keyword evidence="9" id="KW-1185">Reference proteome</keyword>
<sequence length="156" mass="17346">MELLKTDTDKATILIRLVVGIVFVSEGLQKFIWAELRGAGRFERIGIPFPEFNGYFVGGMEVLCGLLILAGFMTRYAAVPLIIIMLTALFTTKLPILLGTGFWGFSLRELEHYGLLSALHESRNDLAMLAGSIFLFIKGGGYWSVDLRRFGTYQSG</sequence>
<dbReference type="PANTHER" id="PTHR33452:SF1">
    <property type="entry name" value="INNER MEMBRANE PROTEIN YPHA-RELATED"/>
    <property type="match status" value="1"/>
</dbReference>
<feature type="transmembrane region" description="Helical" evidence="7">
    <location>
        <begin position="12"/>
        <end position="32"/>
    </location>
</feature>
<feature type="transmembrane region" description="Helical" evidence="7">
    <location>
        <begin position="79"/>
        <end position="106"/>
    </location>
</feature>
<evidence type="ECO:0000256" key="2">
    <source>
        <dbReference type="ARBA" id="ARBA00006679"/>
    </source>
</evidence>
<accession>A0A345UG78</accession>
<evidence type="ECO:0000256" key="4">
    <source>
        <dbReference type="ARBA" id="ARBA00022692"/>
    </source>
</evidence>
<reference evidence="8 9" key="1">
    <citation type="submission" date="2018-03" db="EMBL/GenBank/DDBJ databases">
        <title>Phenotypic and genomic properties of Cyclonatronum proteinivorum gen. nov., sp. nov., a haloalkaliphilic bacteroidete from soda lakes possessing Na+-translocating rhodopsin.</title>
        <authorList>
            <person name="Toshchakov S.V."/>
            <person name="Korzhenkov A."/>
            <person name="Samarov N.I."/>
            <person name="Kublanov I.V."/>
            <person name="Muntyan M.S."/>
            <person name="Sorokin D.Y."/>
        </authorList>
    </citation>
    <scope>NUCLEOTIDE SEQUENCE [LARGE SCALE GENOMIC DNA]</scope>
    <source>
        <strain evidence="8 9">Omega</strain>
    </source>
</reference>
<evidence type="ECO:0000256" key="6">
    <source>
        <dbReference type="ARBA" id="ARBA00023136"/>
    </source>
</evidence>
<evidence type="ECO:0000256" key="1">
    <source>
        <dbReference type="ARBA" id="ARBA00004651"/>
    </source>
</evidence>
<dbReference type="KEGG" id="cprv:CYPRO_0192"/>
<dbReference type="RefSeq" id="WP_114982721.1">
    <property type="nucleotide sequence ID" value="NZ_CP027806.1"/>
</dbReference>